<comment type="caution">
    <text evidence="1">The sequence shown here is derived from an EMBL/GenBank/DDBJ whole genome shotgun (WGS) entry which is preliminary data.</text>
</comment>
<dbReference type="KEGG" id="maj:MAA_11108"/>
<name>A0A0B2X8T2_METRA</name>
<keyword evidence="2" id="KW-1185">Reference proteome</keyword>
<dbReference type="HOGENOM" id="CLU_2015816_0_0_1"/>
<protein>
    <submittedName>
        <fullName evidence="1">2OG-Fe(II) oxygenase superfamily protein</fullName>
    </submittedName>
</protein>
<reference evidence="1 2" key="1">
    <citation type="journal article" date="2011" name="PLoS Genet.">
        <title>Genome sequencing and comparative transcriptomics of the model entomopathogenic fungi Metarhizium anisopliae and M. acridum.</title>
        <authorList>
            <person name="Gao Q."/>
            <person name="Jin K."/>
            <person name="Ying S.H."/>
            <person name="Zhang Y."/>
            <person name="Xiao G."/>
            <person name="Shang Y."/>
            <person name="Duan Z."/>
            <person name="Hu X."/>
            <person name="Xie X.Q."/>
            <person name="Zhou G."/>
            <person name="Peng G."/>
            <person name="Luo Z."/>
            <person name="Huang W."/>
            <person name="Wang B."/>
            <person name="Fang W."/>
            <person name="Wang S."/>
            <person name="Zhong Y."/>
            <person name="Ma L.J."/>
            <person name="St Leger R.J."/>
            <person name="Zhao G.P."/>
            <person name="Pei Y."/>
            <person name="Feng M.G."/>
            <person name="Xia Y."/>
            <person name="Wang C."/>
        </authorList>
    </citation>
    <scope>NUCLEOTIDE SEQUENCE [LARGE SCALE GENOMIC DNA]</scope>
    <source>
        <strain evidence="2">ARSEF 23 / ATCC MYA-3075</strain>
    </source>
</reference>
<dbReference type="GeneID" id="23632556"/>
<proteinExistence type="predicted"/>
<organism evidence="1 2">
    <name type="scientific">Metarhizium robertsii (strain ARSEF 23 / ATCC MYA-3075)</name>
    <name type="common">Metarhizium anisopliae (strain ARSEF 23)</name>
    <dbReference type="NCBI Taxonomy" id="655844"/>
    <lineage>
        <taxon>Eukaryota</taxon>
        <taxon>Fungi</taxon>
        <taxon>Dikarya</taxon>
        <taxon>Ascomycota</taxon>
        <taxon>Pezizomycotina</taxon>
        <taxon>Sordariomycetes</taxon>
        <taxon>Hypocreomycetidae</taxon>
        <taxon>Hypocreales</taxon>
        <taxon>Clavicipitaceae</taxon>
        <taxon>Metarhizium</taxon>
    </lineage>
</organism>
<dbReference type="AlphaFoldDB" id="A0A0B2X8T2"/>
<gene>
    <name evidence="1" type="ORF">MAA_11108</name>
</gene>
<reference evidence="1 2" key="2">
    <citation type="journal article" date="2014" name="Proc. Natl. Acad. Sci. U.S.A.">
        <title>Trajectory and genomic determinants of fungal-pathogen speciation and host adaptation.</title>
        <authorList>
            <person name="Hu X."/>
            <person name="Xiao G."/>
            <person name="Zheng P."/>
            <person name="Shang Y."/>
            <person name="Su Y."/>
            <person name="Zhang X."/>
            <person name="Liu X."/>
            <person name="Zhan S."/>
            <person name="St Leger R.J."/>
            <person name="Wang C."/>
        </authorList>
    </citation>
    <scope>GENOME REANNOTATION</scope>
    <source>
        <strain evidence="2">ARSEF 23 / ATCC MYA-3075</strain>
    </source>
</reference>
<evidence type="ECO:0000313" key="1">
    <source>
        <dbReference type="EMBL" id="KHO11293.1"/>
    </source>
</evidence>
<sequence>MAKLVAALCPDNHASSNYGTGTTNEESRPLTRSYSLIVPACDLDTILLWEASPNDLNFSIEKLHQRAHPSVIKSFKRSMPNQYFSSVTRLHEGDDHGTRAKSLTDLYLKTSLVNEALSKTKDL</sequence>
<evidence type="ECO:0000313" key="2">
    <source>
        <dbReference type="Proteomes" id="UP000002498"/>
    </source>
</evidence>
<dbReference type="EMBL" id="ADNJ02000004">
    <property type="protein sequence ID" value="KHO11293.1"/>
    <property type="molecule type" value="Genomic_DNA"/>
</dbReference>
<dbReference type="RefSeq" id="XP_011411376.1">
    <property type="nucleotide sequence ID" value="XM_011413074.1"/>
</dbReference>
<accession>A0A0B2X8T2</accession>
<dbReference type="Proteomes" id="UP000002498">
    <property type="component" value="Unassembled WGS sequence"/>
</dbReference>